<sequence>MSDRPPSNPSDQSTPTPPTSDRLSATPPPRPPSELSGASDRPTFILPIQEITADEFDRSIGAAEQQALAILALKLPRSCKRKAQDLAFSIRRSRQKWEQTGIVPNDKDIRIAQPTSPSTTAVSMGKPFHKRPPIKRGPKEKSVKVVNLLDKTPALASTSLAPIMTPQTTLAGLPPTESLDKDQFSWEDVVPAGAEPSFWAALGNQQPNAVADKTSQNLRLARPDDYPSQVTLPGGAQPDASTHPRLSDPTAEGSTTSEHGLAPQQSPSPAPHKDATANQTSGEPQSLPLPTAEHGPTPAASGPLNSTTTHTDQRPTESSEQTATSPLPHLTIIKSDQIRAQVVSITQEWAGSKPSWSKYVATWNSLSHLLENCAQGLHNPPLAAPSFQLGRISCSYSSWIQTITYLANEFLSPSHQEQWYCPDLLDFPLLTEFGNKNNDLAPGSFIPPFKRTQHPESTLVRCLYRLHYPPPNTSPPNGPRLPDDDPSQVTLPGGAQPDASTHPRLSDPTAKGSTTSEHGLAPQQSLSPAPHKDATANQTSGEPQSLPLPTAEHGPTPAASGPSNSTTTHTDQRPTESSKQTTTSPLPHLTIIKSDQIRAQVVSITQEWAGSKPSWSKYVATWNSLSHLLKNCAQGLHNPPLAAPSFQLGRISCSYSSWIQTITSLADEFLSPSHQEQWYCSDLLDFPLLTEFGNKNNDLAPGSFIPPFKRTQHPESTLFFHPATNQLPTNGRSRHKGRRSTLKNSSSTFDPPSDQSNRSLQPNQRMHSVDLLHDFRNVIIDFLMAYIIMQTHSLSEAPLTAAQKKANTRANQASTNNSDKHVSPTEPDPSALTQFPEAAVQKLQKYQKKQNFQPLVYFILAGVRGLFITSRDHRIAGVLTCMSFIQAISIIKQHSSTSHTCKETIWRSLSALLVKMLAPVFQSPDKLCSLASVQVPTQYQLAQEITTDFLNHWNTLKPTSPFLMPHTPHQITRK</sequence>
<organism evidence="2">
    <name type="scientific">Puccinia triticina (isolate 1-1 / race 1 (BBBD))</name>
    <name type="common">Brown leaf rust fungus</name>
    <dbReference type="NCBI Taxonomy" id="630390"/>
    <lineage>
        <taxon>Eukaryota</taxon>
        <taxon>Fungi</taxon>
        <taxon>Dikarya</taxon>
        <taxon>Basidiomycota</taxon>
        <taxon>Pucciniomycotina</taxon>
        <taxon>Pucciniomycetes</taxon>
        <taxon>Pucciniales</taxon>
        <taxon>Pucciniaceae</taxon>
        <taxon>Puccinia</taxon>
    </lineage>
</organism>
<dbReference type="AlphaFoldDB" id="A0A180GI10"/>
<dbReference type="Proteomes" id="UP000005240">
    <property type="component" value="Unassembled WGS sequence"/>
</dbReference>
<reference evidence="3" key="4">
    <citation type="submission" date="2025-05" db="UniProtKB">
        <authorList>
            <consortium name="EnsemblFungi"/>
        </authorList>
    </citation>
    <scope>IDENTIFICATION</scope>
    <source>
        <strain evidence="3">isolate 1-1 / race 1 (BBBD)</strain>
    </source>
</reference>
<feature type="compositionally biased region" description="Pro residues" evidence="1">
    <location>
        <begin position="468"/>
        <end position="479"/>
    </location>
</feature>
<feature type="compositionally biased region" description="Polar residues" evidence="1">
    <location>
        <begin position="511"/>
        <end position="527"/>
    </location>
</feature>
<evidence type="ECO:0000313" key="2">
    <source>
        <dbReference type="EMBL" id="OAV92251.1"/>
    </source>
</evidence>
<feature type="region of interest" description="Disordered" evidence="1">
    <location>
        <begin position="719"/>
        <end position="764"/>
    </location>
</feature>
<feature type="compositionally biased region" description="Polar residues" evidence="1">
    <location>
        <begin position="808"/>
        <end position="817"/>
    </location>
</feature>
<evidence type="ECO:0000313" key="4">
    <source>
        <dbReference type="Proteomes" id="UP000005240"/>
    </source>
</evidence>
<feature type="compositionally biased region" description="Basic residues" evidence="1">
    <location>
        <begin position="127"/>
        <end position="136"/>
    </location>
</feature>
<gene>
    <name evidence="2" type="ORF">PTTG_27721</name>
</gene>
<feature type="compositionally biased region" description="Polar residues" evidence="1">
    <location>
        <begin position="742"/>
        <end position="764"/>
    </location>
</feature>
<reference evidence="2" key="1">
    <citation type="submission" date="2009-11" db="EMBL/GenBank/DDBJ databases">
        <authorList>
            <consortium name="The Broad Institute Genome Sequencing Platform"/>
            <person name="Ward D."/>
            <person name="Feldgarden M."/>
            <person name="Earl A."/>
            <person name="Young S.K."/>
            <person name="Zeng Q."/>
            <person name="Koehrsen M."/>
            <person name="Alvarado L."/>
            <person name="Berlin A."/>
            <person name="Bochicchio J."/>
            <person name="Borenstein D."/>
            <person name="Chapman S.B."/>
            <person name="Chen Z."/>
            <person name="Engels R."/>
            <person name="Freedman E."/>
            <person name="Gellesch M."/>
            <person name="Goldberg J."/>
            <person name="Griggs A."/>
            <person name="Gujja S."/>
            <person name="Heilman E."/>
            <person name="Heiman D."/>
            <person name="Hepburn T."/>
            <person name="Howarth C."/>
            <person name="Jen D."/>
            <person name="Larson L."/>
            <person name="Lewis B."/>
            <person name="Mehta T."/>
            <person name="Park D."/>
            <person name="Pearson M."/>
            <person name="Roberts A."/>
            <person name="Saif S."/>
            <person name="Shea T."/>
            <person name="Shenoy N."/>
            <person name="Sisk P."/>
            <person name="Stolte C."/>
            <person name="Sykes S."/>
            <person name="Thomson T."/>
            <person name="Walk T."/>
            <person name="White J."/>
            <person name="Yandava C."/>
            <person name="Izard J."/>
            <person name="Baranova O.V."/>
            <person name="Blanton J.M."/>
            <person name="Tanner A.C."/>
            <person name="Dewhirst F.E."/>
            <person name="Haas B."/>
            <person name="Nusbaum C."/>
            <person name="Birren B."/>
        </authorList>
    </citation>
    <scope>NUCLEOTIDE SEQUENCE [LARGE SCALE GENOMIC DNA]</scope>
    <source>
        <strain evidence="2">1-1 BBBD Race 1</strain>
    </source>
</reference>
<protein>
    <submittedName>
        <fullName evidence="2 3">Uncharacterized protein</fullName>
    </submittedName>
</protein>
<feature type="region of interest" description="Disordered" evidence="1">
    <location>
        <begin position="223"/>
        <end position="330"/>
    </location>
</feature>
<reference evidence="3 4" key="3">
    <citation type="journal article" date="2017" name="G3 (Bethesda)">
        <title>Comparative analysis highlights variable genome content of wheat rusts and divergence of the mating loci.</title>
        <authorList>
            <person name="Cuomo C.A."/>
            <person name="Bakkeren G."/>
            <person name="Khalil H.B."/>
            <person name="Panwar V."/>
            <person name="Joly D."/>
            <person name="Linning R."/>
            <person name="Sakthikumar S."/>
            <person name="Song X."/>
            <person name="Adiconis X."/>
            <person name="Fan L."/>
            <person name="Goldberg J.M."/>
            <person name="Levin J.Z."/>
            <person name="Young S."/>
            <person name="Zeng Q."/>
            <person name="Anikster Y."/>
            <person name="Bruce M."/>
            <person name="Wang M."/>
            <person name="Yin C."/>
            <person name="McCallum B."/>
            <person name="Szabo L.J."/>
            <person name="Hulbert S."/>
            <person name="Chen X."/>
            <person name="Fellers J.P."/>
        </authorList>
    </citation>
    <scope>NUCLEOTIDE SEQUENCE</scope>
    <source>
        <strain evidence="4">Isolate 1-1 / race 1 (BBBD)</strain>
        <strain evidence="3">isolate 1-1 / race 1 (BBBD)</strain>
    </source>
</reference>
<dbReference type="OrthoDB" id="2518989at2759"/>
<keyword evidence="4" id="KW-1185">Reference proteome</keyword>
<dbReference type="EMBL" id="ADAS02000067">
    <property type="protein sequence ID" value="OAV92251.1"/>
    <property type="molecule type" value="Genomic_DNA"/>
</dbReference>
<dbReference type="EnsemblFungi" id="PTTG_27721-t43_1">
    <property type="protein sequence ID" value="PTTG_27721-t43_1-p1"/>
    <property type="gene ID" value="PTTG_27721"/>
</dbReference>
<evidence type="ECO:0000256" key="1">
    <source>
        <dbReference type="SAM" id="MobiDB-lite"/>
    </source>
</evidence>
<accession>A0A180GI10</accession>
<feature type="region of interest" description="Disordered" evidence="1">
    <location>
        <begin position="115"/>
        <end position="139"/>
    </location>
</feature>
<evidence type="ECO:0000313" key="3">
    <source>
        <dbReference type="EnsemblFungi" id="PTTG_27721-t43_1-p1"/>
    </source>
</evidence>
<feature type="compositionally biased region" description="Basic residues" evidence="1">
    <location>
        <begin position="732"/>
        <end position="741"/>
    </location>
</feature>
<name>A0A180GI10_PUCT1</name>
<dbReference type="VEuPathDB" id="FungiDB:PTTG_27721"/>
<proteinExistence type="predicted"/>
<feature type="compositionally biased region" description="Polar residues" evidence="1">
    <location>
        <begin position="252"/>
        <end position="267"/>
    </location>
</feature>
<feature type="region of interest" description="Disordered" evidence="1">
    <location>
        <begin position="805"/>
        <end position="830"/>
    </location>
</feature>
<feature type="region of interest" description="Disordered" evidence="1">
    <location>
        <begin position="466"/>
        <end position="589"/>
    </location>
</feature>
<feature type="region of interest" description="Disordered" evidence="1">
    <location>
        <begin position="1"/>
        <end position="44"/>
    </location>
</feature>
<dbReference type="STRING" id="630390.A0A180GI10"/>
<reference evidence="2" key="2">
    <citation type="submission" date="2016-05" db="EMBL/GenBank/DDBJ databases">
        <title>Comparative analysis highlights variable genome content of wheat rusts and divergence of the mating loci.</title>
        <authorList>
            <person name="Cuomo C.A."/>
            <person name="Bakkeren G."/>
            <person name="Szabo L."/>
            <person name="Khalil H."/>
            <person name="Joly D."/>
            <person name="Goldberg J."/>
            <person name="Young S."/>
            <person name="Zeng Q."/>
            <person name="Fellers J."/>
        </authorList>
    </citation>
    <scope>NUCLEOTIDE SEQUENCE [LARGE SCALE GENOMIC DNA]</scope>
    <source>
        <strain evidence="2">1-1 BBBD Race 1</strain>
    </source>
</reference>